<dbReference type="InParanoid" id="Q23YG1"/>
<dbReference type="RefSeq" id="XP_001021817.1">
    <property type="nucleotide sequence ID" value="XM_001021817.2"/>
</dbReference>
<sequence>MNPHSNQQFNYNGIPQQMQVQAPQNWNPVQLQPTQFSQQQSLYIQEQQNQFHNQEKQYLLQANGSHEGPYEDQQKGNKYLVPNPMISQYPNQQQQMANQNQNLL</sequence>
<proteinExistence type="predicted"/>
<dbReference type="Proteomes" id="UP000009168">
    <property type="component" value="Unassembled WGS sequence"/>
</dbReference>
<accession>Q23YG1</accession>
<dbReference type="KEGG" id="tet:TTHERM_01250120"/>
<dbReference type="HOGENOM" id="CLU_2255581_0_0_1"/>
<dbReference type="AlphaFoldDB" id="Q23YG1"/>
<name>Q23YG1_TETTS</name>
<evidence type="ECO:0000313" key="1">
    <source>
        <dbReference type="EMBL" id="EAS01572.1"/>
    </source>
</evidence>
<dbReference type="EMBL" id="GG662600">
    <property type="protein sequence ID" value="EAS01572.1"/>
    <property type="molecule type" value="Genomic_DNA"/>
</dbReference>
<keyword evidence="2" id="KW-1185">Reference proteome</keyword>
<protein>
    <submittedName>
        <fullName evidence="1">Uncharacterized protein</fullName>
    </submittedName>
</protein>
<organism evidence="1 2">
    <name type="scientific">Tetrahymena thermophila (strain SB210)</name>
    <dbReference type="NCBI Taxonomy" id="312017"/>
    <lineage>
        <taxon>Eukaryota</taxon>
        <taxon>Sar</taxon>
        <taxon>Alveolata</taxon>
        <taxon>Ciliophora</taxon>
        <taxon>Intramacronucleata</taxon>
        <taxon>Oligohymenophorea</taxon>
        <taxon>Hymenostomatida</taxon>
        <taxon>Tetrahymenina</taxon>
        <taxon>Tetrahymenidae</taxon>
        <taxon>Tetrahymena</taxon>
    </lineage>
</organism>
<evidence type="ECO:0000313" key="2">
    <source>
        <dbReference type="Proteomes" id="UP000009168"/>
    </source>
</evidence>
<gene>
    <name evidence="1" type="ORF">TTHERM_01250120</name>
</gene>
<reference evidence="2" key="1">
    <citation type="journal article" date="2006" name="PLoS Biol.">
        <title>Macronuclear genome sequence of the ciliate Tetrahymena thermophila, a model eukaryote.</title>
        <authorList>
            <person name="Eisen J.A."/>
            <person name="Coyne R.S."/>
            <person name="Wu M."/>
            <person name="Wu D."/>
            <person name="Thiagarajan M."/>
            <person name="Wortman J.R."/>
            <person name="Badger J.H."/>
            <person name="Ren Q."/>
            <person name="Amedeo P."/>
            <person name="Jones K.M."/>
            <person name="Tallon L.J."/>
            <person name="Delcher A.L."/>
            <person name="Salzberg S.L."/>
            <person name="Silva J.C."/>
            <person name="Haas B.J."/>
            <person name="Majoros W.H."/>
            <person name="Farzad M."/>
            <person name="Carlton J.M."/>
            <person name="Smith R.K. Jr."/>
            <person name="Garg J."/>
            <person name="Pearlman R.E."/>
            <person name="Karrer K.M."/>
            <person name="Sun L."/>
            <person name="Manning G."/>
            <person name="Elde N.C."/>
            <person name="Turkewitz A.P."/>
            <person name="Asai D.J."/>
            <person name="Wilkes D.E."/>
            <person name="Wang Y."/>
            <person name="Cai H."/>
            <person name="Collins K."/>
            <person name="Stewart B.A."/>
            <person name="Lee S.R."/>
            <person name="Wilamowska K."/>
            <person name="Weinberg Z."/>
            <person name="Ruzzo W.L."/>
            <person name="Wloga D."/>
            <person name="Gaertig J."/>
            <person name="Frankel J."/>
            <person name="Tsao C.-C."/>
            <person name="Gorovsky M.A."/>
            <person name="Keeling P.J."/>
            <person name="Waller R.F."/>
            <person name="Patron N.J."/>
            <person name="Cherry J.M."/>
            <person name="Stover N.A."/>
            <person name="Krieger C.J."/>
            <person name="del Toro C."/>
            <person name="Ryder H.F."/>
            <person name="Williamson S.C."/>
            <person name="Barbeau R.A."/>
            <person name="Hamilton E.P."/>
            <person name="Orias E."/>
        </authorList>
    </citation>
    <scope>NUCLEOTIDE SEQUENCE [LARGE SCALE GENOMIC DNA]</scope>
    <source>
        <strain evidence="2">SB210</strain>
    </source>
</reference>
<dbReference type="GeneID" id="7836377"/>